<reference evidence="2 3" key="1">
    <citation type="journal article" date="2014" name="PLoS ONE">
        <title>Grimontia indica AK16(T), sp. nov., Isolated from a Seawater Sample Reports the Presence of Pathogenic Genes Similar to Vibrio Genus.</title>
        <authorList>
            <person name="Singh A."/>
            <person name="Vaidya B."/>
            <person name="Khatri I."/>
            <person name="Srinivas T.N."/>
            <person name="Subramanian S."/>
            <person name="Korpole S."/>
            <person name="Pinnaka A.K."/>
        </authorList>
    </citation>
    <scope>NUCLEOTIDE SEQUENCE [LARGE SCALE GENOMIC DNA]</scope>
    <source>
        <strain evidence="2 3">AK16</strain>
    </source>
</reference>
<dbReference type="EMBL" id="ANFM02000013">
    <property type="protein sequence ID" value="EOD80342.1"/>
    <property type="molecule type" value="Genomic_DNA"/>
</dbReference>
<dbReference type="eggNOG" id="COG5545">
    <property type="taxonomic scope" value="Bacteria"/>
</dbReference>
<dbReference type="PANTHER" id="PTHR34985">
    <property type="entry name" value="SLR0554 PROTEIN"/>
    <property type="match status" value="1"/>
</dbReference>
<evidence type="ECO:0000313" key="2">
    <source>
        <dbReference type="EMBL" id="EOD80342.1"/>
    </source>
</evidence>
<sequence length="533" mass="59918">MANHLERQLGLSSADLMLGYYLLHVGNKGSNPLLPVAAAKAIKTASCDVLKELYSEMTCSEEGIHTWANTGNVERKEALIKRLGLDGFRQVAASVNVVDEFTDDTVTSIDSYRSLDDESGHIKRLKAKDTRFPDLNENARPLGTFDNLSALVEHIGLTPAQNSMTLELEMLEGGKPRPETFEGKRSFLISEALKAGLPKSSIEDHLTALCEKQSYHPVKAWLSGGEWDGEERVSIVIDALNAKDKQVADIALGKWFIAAIAALYEPNFTCKLVPVLQSQQSFKKTAYISRFAEVVPHAFLEGGELNPDNKDSILSCIKSWIVELGELERTSKHSQGSLKAFITKNVDSVRPPYGRADIKKKRQTVFIASVNGTDFLRDETGSSRYAVIELSEDVDMDTVNTALGWTYKDSRVSLTEPERLRQFWLEVKHRYDNGASWTLNKNELRIFRQINDQHQFKDDYRVLLEERFLDVKFANRHFQWLKASEVCSYCDIPLTRARAVGKALKGMAQDGLIQSKEGRSRVVVYLLPVINER</sequence>
<dbReference type="InterPro" id="IPR007936">
    <property type="entry name" value="VapE-like_dom"/>
</dbReference>
<gene>
    <name evidence="2" type="ORF">D515_00630</name>
</gene>
<protein>
    <submittedName>
        <fullName evidence="2">Virulence-associated E family protein</fullName>
    </submittedName>
</protein>
<name>R1ISA0_9GAMM</name>
<evidence type="ECO:0000259" key="1">
    <source>
        <dbReference type="Pfam" id="PF05272"/>
    </source>
</evidence>
<feature type="domain" description="Virulence-associated protein E-like" evidence="1">
    <location>
        <begin position="225"/>
        <end position="455"/>
    </location>
</feature>
<accession>R1ISA0</accession>
<dbReference type="PANTHER" id="PTHR34985:SF1">
    <property type="entry name" value="SLR0554 PROTEIN"/>
    <property type="match status" value="1"/>
</dbReference>
<dbReference type="AlphaFoldDB" id="R1ISA0"/>
<proteinExistence type="predicted"/>
<keyword evidence="3" id="KW-1185">Reference proteome</keyword>
<evidence type="ECO:0000313" key="3">
    <source>
        <dbReference type="Proteomes" id="UP000011223"/>
    </source>
</evidence>
<organism evidence="2 3">
    <name type="scientific">Grimontia indica</name>
    <dbReference type="NCBI Taxonomy" id="1056512"/>
    <lineage>
        <taxon>Bacteria</taxon>
        <taxon>Pseudomonadati</taxon>
        <taxon>Pseudomonadota</taxon>
        <taxon>Gammaproteobacteria</taxon>
        <taxon>Vibrionales</taxon>
        <taxon>Vibrionaceae</taxon>
        <taxon>Grimontia</taxon>
    </lineage>
</organism>
<dbReference type="RefSeq" id="WP_002537677.1">
    <property type="nucleotide sequence ID" value="NZ_ANFM02000013.1"/>
</dbReference>
<comment type="caution">
    <text evidence="2">The sequence shown here is derived from an EMBL/GenBank/DDBJ whole genome shotgun (WGS) entry which is preliminary data.</text>
</comment>
<dbReference type="Proteomes" id="UP000011223">
    <property type="component" value="Unassembled WGS sequence"/>
</dbReference>
<dbReference type="Pfam" id="PF05272">
    <property type="entry name" value="VapE-like_dom"/>
    <property type="match status" value="1"/>
</dbReference>